<keyword evidence="2" id="KW-0732">Signal</keyword>
<sequence length="277" mass="31412">MTKIWTNLMRSFLVSIILIPPAVAKDACGFLGKDDSELTNGSVFYATPQGWTHFSSFSAMGIGKQQAVTFVYVVRELFRGDRSGALIVKSGVYNGDSAQRPQGDRILLVRKDNVTDRQCPQPRPFNDTLVSGKGYEDYHEYQATETPELKTELSTFERFHFKYRKDSECIGTDDARAGFFNYDYNASQFSYNTGVVDGGARVGIRFNLVGRPIYAGPAGLWQRRTELKYYHTVDGMQCSKFNLVVNGDDRNFLRVNDLEGRQDPPSKRRAKEFRVEN</sequence>
<gene>
    <name evidence="4" type="ORF">G6321_00003385</name>
    <name evidence="3" type="ORF">G6321_54810</name>
</gene>
<dbReference type="AlphaFoldDB" id="A0A7Z0QM46"/>
<protein>
    <submittedName>
        <fullName evidence="3">Uncharacterized protein</fullName>
    </submittedName>
</protein>
<dbReference type="EMBL" id="CP088279">
    <property type="protein sequence ID" value="UGX89842.1"/>
    <property type="molecule type" value="Genomic_DNA"/>
</dbReference>
<evidence type="ECO:0000313" key="5">
    <source>
        <dbReference type="Proteomes" id="UP000564836"/>
    </source>
</evidence>
<evidence type="ECO:0000256" key="1">
    <source>
        <dbReference type="SAM" id="MobiDB-lite"/>
    </source>
</evidence>
<accession>A0A7Z0QM46</accession>
<dbReference type="EMBL" id="JACBFH010000005">
    <property type="protein sequence ID" value="NYY96951.1"/>
    <property type="molecule type" value="Genomic_DNA"/>
</dbReference>
<feature type="signal peptide" evidence="2">
    <location>
        <begin position="1"/>
        <end position="24"/>
    </location>
</feature>
<reference evidence="4 5" key="1">
    <citation type="journal article" date="2017" name="Syst. Appl. Microbiol.">
        <title>Soybeans inoculated with root zone soils of Canadian native legumes harbour diverse and novel Bradyrhizobium spp. that possess agricultural potential.</title>
        <authorList>
            <person name="Bromfield E.S.P."/>
            <person name="Cloutier S."/>
            <person name="Tambong J.T."/>
            <person name="Tran Thi T.V."/>
        </authorList>
    </citation>
    <scope>NUCLEOTIDE SEQUENCE [LARGE SCALE GENOMIC DNA]</scope>
    <source>
        <strain evidence="4 5">323S2</strain>
    </source>
</reference>
<name>A0A7Z0QM46_9BRAD</name>
<evidence type="ECO:0000256" key="2">
    <source>
        <dbReference type="SAM" id="SignalP"/>
    </source>
</evidence>
<proteinExistence type="predicted"/>
<evidence type="ECO:0000313" key="4">
    <source>
        <dbReference type="EMBL" id="UGX89842.1"/>
    </source>
</evidence>
<evidence type="ECO:0000313" key="3">
    <source>
        <dbReference type="EMBL" id="NYY96951.1"/>
    </source>
</evidence>
<feature type="region of interest" description="Disordered" evidence="1">
    <location>
        <begin position="257"/>
        <end position="277"/>
    </location>
</feature>
<feature type="chain" id="PRO_5031052425" evidence="2">
    <location>
        <begin position="25"/>
        <end position="277"/>
    </location>
</feature>
<organism evidence="3">
    <name type="scientific">Bradyrhizobium barranii subsp. barranii</name>
    <dbReference type="NCBI Taxonomy" id="2823807"/>
    <lineage>
        <taxon>Bacteria</taxon>
        <taxon>Pseudomonadati</taxon>
        <taxon>Pseudomonadota</taxon>
        <taxon>Alphaproteobacteria</taxon>
        <taxon>Hyphomicrobiales</taxon>
        <taxon>Nitrobacteraceae</taxon>
        <taxon>Bradyrhizobium</taxon>
        <taxon>Bradyrhizobium barranii</taxon>
    </lineage>
</organism>
<reference evidence="3" key="2">
    <citation type="submission" date="2020-06" db="EMBL/GenBank/DDBJ databases">
        <title>Whole Genome Sequence of Bradyrhizobium sp. Strain 323S2.</title>
        <authorList>
            <person name="Bromfield E.S.P."/>
        </authorList>
    </citation>
    <scope>NUCLEOTIDE SEQUENCE [LARGE SCALE GENOMIC DNA]</scope>
    <source>
        <strain evidence="3">323S2</strain>
    </source>
</reference>
<keyword evidence="4" id="KW-0614">Plasmid</keyword>
<reference evidence="4 5" key="3">
    <citation type="journal article" date="2022" name="Int. J. Syst. Evol. Microbiol.">
        <title>Strains of Bradyrhizobium barranii sp. nov. associated with legumes native to Canada are symbionts of soybeans and belong to different subspecies (subsp. barranii subsp. nov. and subsp. apii subsp. nov.) and symbiovars (sv. glycinearum and sv. septentrionale).</title>
        <authorList>
            <person name="Bromfield E.S.P."/>
            <person name="Cloutier S."/>
            <person name="Wasai-Hara S."/>
            <person name="Minamisawa K."/>
        </authorList>
    </citation>
    <scope>NUCLEOTIDE SEQUENCE [LARGE SCALE GENOMIC DNA]</scope>
    <source>
        <strain evidence="4 5">323S2</strain>
        <plasmid evidence="5">pBb323S2c</plasmid>
    </source>
</reference>
<dbReference type="RefSeq" id="WP_166354610.1">
    <property type="nucleotide sequence ID" value="NZ_CP049702.1"/>
</dbReference>
<geneLocation type="plasmid" evidence="4 5">
    <name>pBb323S2c</name>
</geneLocation>
<dbReference type="Proteomes" id="UP000564836">
    <property type="component" value="Plasmid pBb323S2c"/>
</dbReference>